<sequence>MTFTIPSNLCAAQNLAGVIPAELKLADVFFPTLEHVTQNGIEHDILYIV</sequence>
<proteinExistence type="predicted"/>
<reference evidence="1" key="1">
    <citation type="journal article" date="2020" name="Nature">
        <title>Giant virus diversity and host interactions through global metagenomics.</title>
        <authorList>
            <person name="Schulz F."/>
            <person name="Roux S."/>
            <person name="Paez-Espino D."/>
            <person name="Jungbluth S."/>
            <person name="Walsh D.A."/>
            <person name="Denef V.J."/>
            <person name="McMahon K.D."/>
            <person name="Konstantinidis K.T."/>
            <person name="Eloe-Fadrosh E.A."/>
            <person name="Kyrpides N.C."/>
            <person name="Woyke T."/>
        </authorList>
    </citation>
    <scope>NUCLEOTIDE SEQUENCE</scope>
    <source>
        <strain evidence="1">GVMAG-S-1101171-111</strain>
    </source>
</reference>
<name>A0A6C0ATQ7_9ZZZZ</name>
<dbReference type="EMBL" id="MN740804">
    <property type="protein sequence ID" value="QHS82681.1"/>
    <property type="molecule type" value="Genomic_DNA"/>
</dbReference>
<dbReference type="AlphaFoldDB" id="A0A6C0ATQ7"/>
<organism evidence="1">
    <name type="scientific">viral metagenome</name>
    <dbReference type="NCBI Taxonomy" id="1070528"/>
    <lineage>
        <taxon>unclassified sequences</taxon>
        <taxon>metagenomes</taxon>
        <taxon>organismal metagenomes</taxon>
    </lineage>
</organism>
<protein>
    <submittedName>
        <fullName evidence="1">Uncharacterized protein</fullName>
    </submittedName>
</protein>
<accession>A0A6C0ATQ7</accession>
<evidence type="ECO:0000313" key="1">
    <source>
        <dbReference type="EMBL" id="QHS82681.1"/>
    </source>
</evidence>